<dbReference type="EMBL" id="JBITGY010000004">
    <property type="protein sequence ID" value="MFI6498936.1"/>
    <property type="molecule type" value="Genomic_DNA"/>
</dbReference>
<evidence type="ECO:0000313" key="2">
    <source>
        <dbReference type="Proteomes" id="UP001612741"/>
    </source>
</evidence>
<dbReference type="RefSeq" id="WP_397082169.1">
    <property type="nucleotide sequence ID" value="NZ_JBITGY010000004.1"/>
</dbReference>
<protein>
    <recommendedName>
        <fullName evidence="3">WXG100 family type VII secretion target</fullName>
    </recommendedName>
</protein>
<accession>A0ABW7YSQ3</accession>
<comment type="caution">
    <text evidence="1">The sequence shown here is derived from an EMBL/GenBank/DDBJ whole genome shotgun (WGS) entry which is preliminary data.</text>
</comment>
<proteinExistence type="predicted"/>
<keyword evidence="2" id="KW-1185">Reference proteome</keyword>
<sequence length="630" mass="68121">MGDFERDLGRAEAALGKCEPLIRRTLQNLDLDTSRLNPIRELGNWIGVKRPELRRRNDAIQAVSTEWGPPPGAGMRPLDEALYGGASGKPDVYAAAVKLTELGRSGKLDEKTVALLEKRAGDATFATSLMHALGTGRFSLVMAALVYKKDPQKQRAQAALGKALGAASSRVGSSWQKELLSGLSVPVGQHALAELLPHGKFSRDFLVAAATTLEALDRKTSKEPYAGGIPHDPMIGVMKALANHPRAAQDFFLGDPSVMKRYVTEWPMHDGGAAFGKALEAATMTYRDRDGTPEEPSAGFNSARIASDFIRWEAQRILAGTEGPSFATTGTTARILAAYINDVSRAADSTSYDNSSVFVVDRDNVPKDAQVWGAQFQKEDLRAVMKDVFKRDPKALAVVAAAQTAWSKTLLDYGAAQMADTKDARILKANAREAGAGFGLITDSSGLAVIQKGKELDDAQERNMKIFMAVVNTGLAIPQATPWEIAAGVVGGWSSTIEDLAKTEVNANRATYDANVAKGKAKFLLDQIAADAMLKHELFGKADPPADTHPWASLSGVGKGDDPRESRFNFLKDDGKSLMTLQEMAPYDHGNHPRLQSYETWLNDLLAGERWEKVGGELEAGFNRGFSEYK</sequence>
<evidence type="ECO:0008006" key="3">
    <source>
        <dbReference type="Google" id="ProtNLM"/>
    </source>
</evidence>
<organism evidence="1 2">
    <name type="scientific">Nonomuraea typhae</name>
    <dbReference type="NCBI Taxonomy" id="2603600"/>
    <lineage>
        <taxon>Bacteria</taxon>
        <taxon>Bacillati</taxon>
        <taxon>Actinomycetota</taxon>
        <taxon>Actinomycetes</taxon>
        <taxon>Streptosporangiales</taxon>
        <taxon>Streptosporangiaceae</taxon>
        <taxon>Nonomuraea</taxon>
    </lineage>
</organism>
<gene>
    <name evidence="1" type="ORF">ACIBG2_16230</name>
</gene>
<reference evidence="1 2" key="1">
    <citation type="submission" date="2024-10" db="EMBL/GenBank/DDBJ databases">
        <title>The Natural Products Discovery Center: Release of the First 8490 Sequenced Strains for Exploring Actinobacteria Biosynthetic Diversity.</title>
        <authorList>
            <person name="Kalkreuter E."/>
            <person name="Kautsar S.A."/>
            <person name="Yang D."/>
            <person name="Bader C.D."/>
            <person name="Teijaro C.N."/>
            <person name="Fluegel L."/>
            <person name="Davis C.M."/>
            <person name="Simpson J.R."/>
            <person name="Lauterbach L."/>
            <person name="Steele A.D."/>
            <person name="Gui C."/>
            <person name="Meng S."/>
            <person name="Li G."/>
            <person name="Viehrig K."/>
            <person name="Ye F."/>
            <person name="Su P."/>
            <person name="Kiefer A.F."/>
            <person name="Nichols A."/>
            <person name="Cepeda A.J."/>
            <person name="Yan W."/>
            <person name="Fan B."/>
            <person name="Jiang Y."/>
            <person name="Adhikari A."/>
            <person name="Zheng C.-J."/>
            <person name="Schuster L."/>
            <person name="Cowan T.M."/>
            <person name="Smanski M.J."/>
            <person name="Chevrette M.G."/>
            <person name="De Carvalho L.P.S."/>
            <person name="Shen B."/>
        </authorList>
    </citation>
    <scope>NUCLEOTIDE SEQUENCE [LARGE SCALE GENOMIC DNA]</scope>
    <source>
        <strain evidence="1 2">NPDC050545</strain>
    </source>
</reference>
<evidence type="ECO:0000313" key="1">
    <source>
        <dbReference type="EMBL" id="MFI6498936.1"/>
    </source>
</evidence>
<name>A0ABW7YSQ3_9ACTN</name>
<dbReference type="Proteomes" id="UP001612741">
    <property type="component" value="Unassembled WGS sequence"/>
</dbReference>